<evidence type="ECO:0000313" key="2">
    <source>
        <dbReference type="Proteomes" id="UP000287166"/>
    </source>
</evidence>
<dbReference type="PANTHER" id="PTHR31859:SF1">
    <property type="entry name" value="TETRATRICOPEPTIDE REPEAT PROTEIN 39C"/>
    <property type="match status" value="1"/>
</dbReference>
<keyword evidence="2" id="KW-1185">Reference proteome</keyword>
<dbReference type="OrthoDB" id="43460at2759"/>
<dbReference type="GO" id="GO:0005634">
    <property type="term" value="C:nucleus"/>
    <property type="evidence" value="ECO:0007669"/>
    <property type="project" value="TreeGrafter"/>
</dbReference>
<dbReference type="InParanoid" id="A0A401GM64"/>
<accession>A0A401GM64</accession>
<dbReference type="Proteomes" id="UP000287166">
    <property type="component" value="Unassembled WGS sequence"/>
</dbReference>
<protein>
    <recommendedName>
        <fullName evidence="3">Tetratricopeptide repeat protein 39B</fullName>
    </recommendedName>
</protein>
<dbReference type="RefSeq" id="XP_027614152.1">
    <property type="nucleotide sequence ID" value="XM_027758351.1"/>
</dbReference>
<sequence length="620" mass="69954">MQRPSSRPGTYTQESALDDLPAIKYAMSLFLNSDMVEAEQYCDELDPNKERLYITVGYSLIQCLKAFMSYEDKDLDEASIHVQHGNQLAARHRAPPATIVSQVTNFVRGAPSLEAIKAMTATQRHAELLYAEMTFAKAMLATARTGSWLAFVREAARFRVMINLYLQLGRYVDLMDAEAAARGEAEDRSIDRDFRSGVELGVGASNLILSLMPKTVITVAELFGYQGNRMVGLSLLMKSGGWTPTSSEPAVSIEEEGLRRPLCDIGLLAFHVILSDFVFQGVDLAIARNILQWNLRRYPKGVFFLFVEGRLRLQCAQPALALESHHKAIAVQSQYRNFHYVSLWEIAFCNMSLWEMSASLDAWRILREEATWSRACYSYGAAVCLLELGAPENVREAKQLLDGVPGLVQKLAGKSIPAEKFVSRKARQFKAQGGRLLLPALEFCYMFMSIEQAPRAVVRYKMLPEVESALVNLKAHESDPASYEGGQRYWDDFCLAHFLEGVCLRYMAYPDANAILDPRDDFNIPRNTLTIRAMDAFNKVLSNSARIRLDHYLIYHTHYELGRLFARVGNEKKTREHLELVVSQKPLEASPKVRKGKYSMQTVLVVRAAAELEKLYPKQS</sequence>
<dbReference type="GeneID" id="38780156"/>
<dbReference type="GO" id="GO:0005741">
    <property type="term" value="C:mitochondrial outer membrane"/>
    <property type="evidence" value="ECO:0007669"/>
    <property type="project" value="TreeGrafter"/>
</dbReference>
<evidence type="ECO:0000313" key="1">
    <source>
        <dbReference type="EMBL" id="GBE83239.1"/>
    </source>
</evidence>
<dbReference type="Pfam" id="PF10300">
    <property type="entry name" value="Iml2-TPR_39"/>
    <property type="match status" value="1"/>
</dbReference>
<proteinExistence type="predicted"/>
<name>A0A401GM64_9APHY</name>
<evidence type="ECO:0008006" key="3">
    <source>
        <dbReference type="Google" id="ProtNLM"/>
    </source>
</evidence>
<dbReference type="AlphaFoldDB" id="A0A401GM64"/>
<dbReference type="EMBL" id="BFAD01000005">
    <property type="protein sequence ID" value="GBE83239.1"/>
    <property type="molecule type" value="Genomic_DNA"/>
</dbReference>
<gene>
    <name evidence="1" type="ORF">SCP_0502860</name>
</gene>
<comment type="caution">
    <text evidence="1">The sequence shown here is derived from an EMBL/GenBank/DDBJ whole genome shotgun (WGS) entry which is preliminary data.</text>
</comment>
<dbReference type="GO" id="GO:0005829">
    <property type="term" value="C:cytosol"/>
    <property type="evidence" value="ECO:0007669"/>
    <property type="project" value="TreeGrafter"/>
</dbReference>
<dbReference type="PANTHER" id="PTHR31859">
    <property type="entry name" value="TETRATRICOPEPTIDE REPEAT PROTEIN 39 FAMILY MEMBER"/>
    <property type="match status" value="1"/>
</dbReference>
<organism evidence="1 2">
    <name type="scientific">Sparassis crispa</name>
    <dbReference type="NCBI Taxonomy" id="139825"/>
    <lineage>
        <taxon>Eukaryota</taxon>
        <taxon>Fungi</taxon>
        <taxon>Dikarya</taxon>
        <taxon>Basidiomycota</taxon>
        <taxon>Agaricomycotina</taxon>
        <taxon>Agaricomycetes</taxon>
        <taxon>Polyporales</taxon>
        <taxon>Sparassidaceae</taxon>
        <taxon>Sparassis</taxon>
    </lineage>
</organism>
<dbReference type="InterPro" id="IPR019412">
    <property type="entry name" value="IML2/TPR_39"/>
</dbReference>
<reference evidence="1 2" key="1">
    <citation type="journal article" date="2018" name="Sci. Rep.">
        <title>Genome sequence of the cauliflower mushroom Sparassis crispa (Hanabiratake) and its association with beneficial usage.</title>
        <authorList>
            <person name="Kiyama R."/>
            <person name="Furutani Y."/>
            <person name="Kawaguchi K."/>
            <person name="Nakanishi T."/>
        </authorList>
    </citation>
    <scope>NUCLEOTIDE SEQUENCE [LARGE SCALE GENOMIC DNA]</scope>
</reference>